<reference evidence="1 2" key="1">
    <citation type="submission" date="2021-06" db="EMBL/GenBank/DDBJ databases">
        <title>Caerostris darwini draft genome.</title>
        <authorList>
            <person name="Kono N."/>
            <person name="Arakawa K."/>
        </authorList>
    </citation>
    <scope>NUCLEOTIDE SEQUENCE [LARGE SCALE GENOMIC DNA]</scope>
</reference>
<evidence type="ECO:0000313" key="1">
    <source>
        <dbReference type="EMBL" id="GIY79923.1"/>
    </source>
</evidence>
<proteinExistence type="predicted"/>
<protein>
    <submittedName>
        <fullName evidence="1">Uncharacterized protein</fullName>
    </submittedName>
</protein>
<evidence type="ECO:0000313" key="2">
    <source>
        <dbReference type="Proteomes" id="UP001054837"/>
    </source>
</evidence>
<keyword evidence="2" id="KW-1185">Reference proteome</keyword>
<name>A0AAV4WE79_9ARAC</name>
<dbReference type="EMBL" id="BPLQ01014465">
    <property type="protein sequence ID" value="GIY79923.1"/>
    <property type="molecule type" value="Genomic_DNA"/>
</dbReference>
<dbReference type="AlphaFoldDB" id="A0AAV4WE79"/>
<sequence length="131" mass="15099">MFYPSSKAFLDFQTNYSKSKLPIMLHSKKFRQSPKSPTCRKFRSYFPFVGVRVFWSEIYPGSQQWGSTPPSVRRDLRGCCKHPRELSKQTAAADECSFAKINSKGEKDSSDCFPDTETEINIIETRDGKLR</sequence>
<organism evidence="1 2">
    <name type="scientific">Caerostris darwini</name>
    <dbReference type="NCBI Taxonomy" id="1538125"/>
    <lineage>
        <taxon>Eukaryota</taxon>
        <taxon>Metazoa</taxon>
        <taxon>Ecdysozoa</taxon>
        <taxon>Arthropoda</taxon>
        <taxon>Chelicerata</taxon>
        <taxon>Arachnida</taxon>
        <taxon>Araneae</taxon>
        <taxon>Araneomorphae</taxon>
        <taxon>Entelegynae</taxon>
        <taxon>Araneoidea</taxon>
        <taxon>Araneidae</taxon>
        <taxon>Caerostris</taxon>
    </lineage>
</organism>
<accession>A0AAV4WE79</accession>
<dbReference type="Proteomes" id="UP001054837">
    <property type="component" value="Unassembled WGS sequence"/>
</dbReference>
<gene>
    <name evidence="1" type="ORF">CDAR_384791</name>
</gene>
<comment type="caution">
    <text evidence="1">The sequence shown here is derived from an EMBL/GenBank/DDBJ whole genome shotgun (WGS) entry which is preliminary data.</text>
</comment>